<feature type="region of interest" description="Disordered" evidence="1">
    <location>
        <begin position="113"/>
        <end position="191"/>
    </location>
</feature>
<comment type="caution">
    <text evidence="3">The sequence shown here is derived from an EMBL/GenBank/DDBJ whole genome shotgun (WGS) entry which is preliminary data.</text>
</comment>
<gene>
    <name evidence="3" type="ORF">H4R26_001541</name>
</gene>
<evidence type="ECO:0000313" key="3">
    <source>
        <dbReference type="EMBL" id="KAJ2006167.1"/>
    </source>
</evidence>
<evidence type="ECO:0000313" key="4">
    <source>
        <dbReference type="Proteomes" id="UP001150907"/>
    </source>
</evidence>
<accession>A0A9W8EKE5</accession>
<feature type="chain" id="PRO_5040890280" evidence="2">
    <location>
        <begin position="23"/>
        <end position="208"/>
    </location>
</feature>
<name>A0A9W8EKE5_9FUNG</name>
<dbReference type="EMBL" id="JANBQF010000070">
    <property type="protein sequence ID" value="KAJ2006167.1"/>
    <property type="molecule type" value="Genomic_DNA"/>
</dbReference>
<evidence type="ECO:0000256" key="2">
    <source>
        <dbReference type="SAM" id="SignalP"/>
    </source>
</evidence>
<dbReference type="OrthoDB" id="5595268at2759"/>
<keyword evidence="2" id="KW-0732">Signal</keyword>
<sequence length="208" mass="21498">MQFFNLSTIVAAILSAAAVAKAANWETPEAQACALRTWSAIKMSVDPHIKETWPFLPPPIKATLAQANVLNADQTLIVNPTYAQIALIARTLPNGIFSPYADTIVDRCLAQPASSTTTSVAPPTSTTTRATTTATSHATSTSVAPPTSTTTRVTTTATSHATSTTVAPPVTSTTAAPPVTSTTAAPPVTSTTVAPTSSVIKCIPRPHY</sequence>
<organism evidence="3 4">
    <name type="scientific">Coemansia thaxteri</name>
    <dbReference type="NCBI Taxonomy" id="2663907"/>
    <lineage>
        <taxon>Eukaryota</taxon>
        <taxon>Fungi</taxon>
        <taxon>Fungi incertae sedis</taxon>
        <taxon>Zoopagomycota</taxon>
        <taxon>Kickxellomycotina</taxon>
        <taxon>Kickxellomycetes</taxon>
        <taxon>Kickxellales</taxon>
        <taxon>Kickxellaceae</taxon>
        <taxon>Coemansia</taxon>
    </lineage>
</organism>
<evidence type="ECO:0000256" key="1">
    <source>
        <dbReference type="SAM" id="MobiDB-lite"/>
    </source>
</evidence>
<feature type="signal peptide" evidence="2">
    <location>
        <begin position="1"/>
        <end position="22"/>
    </location>
</feature>
<reference evidence="3" key="1">
    <citation type="submission" date="2022-07" db="EMBL/GenBank/DDBJ databases">
        <title>Phylogenomic reconstructions and comparative analyses of Kickxellomycotina fungi.</title>
        <authorList>
            <person name="Reynolds N.K."/>
            <person name="Stajich J.E."/>
            <person name="Barry K."/>
            <person name="Grigoriev I.V."/>
            <person name="Crous P."/>
            <person name="Smith M.E."/>
        </authorList>
    </citation>
    <scope>NUCLEOTIDE SEQUENCE</scope>
    <source>
        <strain evidence="3">IMI 214461</strain>
    </source>
</reference>
<keyword evidence="4" id="KW-1185">Reference proteome</keyword>
<proteinExistence type="predicted"/>
<dbReference type="AlphaFoldDB" id="A0A9W8EKE5"/>
<protein>
    <submittedName>
        <fullName evidence="3">Uncharacterized protein</fullName>
    </submittedName>
</protein>
<dbReference type="Proteomes" id="UP001150907">
    <property type="component" value="Unassembled WGS sequence"/>
</dbReference>